<dbReference type="Proteomes" id="UP000324800">
    <property type="component" value="Unassembled WGS sequence"/>
</dbReference>
<gene>
    <name evidence="2" type="ORF">EZS28_013719</name>
</gene>
<evidence type="ECO:0000313" key="2">
    <source>
        <dbReference type="EMBL" id="KAA6390756.1"/>
    </source>
</evidence>
<proteinExistence type="predicted"/>
<comment type="caution">
    <text evidence="2">The sequence shown here is derived from an EMBL/GenBank/DDBJ whole genome shotgun (WGS) entry which is preliminary data.</text>
</comment>
<accession>A0A5J4W7V8</accession>
<sequence>MNKSEMEINDDDDDGGGDDDEVKYQMVKEYQNINVYVQGESLRCGGEEEELDFGRYDYTCECSFDLSFNYLNCYNEDQN</sequence>
<protein>
    <submittedName>
        <fullName evidence="2">Uncharacterized protein</fullName>
    </submittedName>
</protein>
<dbReference type="AlphaFoldDB" id="A0A5J4W7V8"/>
<evidence type="ECO:0000313" key="3">
    <source>
        <dbReference type="Proteomes" id="UP000324800"/>
    </source>
</evidence>
<reference evidence="2 3" key="1">
    <citation type="submission" date="2019-03" db="EMBL/GenBank/DDBJ databases">
        <title>Single cell metagenomics reveals metabolic interactions within the superorganism composed of flagellate Streblomastix strix and complex community of Bacteroidetes bacteria on its surface.</title>
        <authorList>
            <person name="Treitli S.C."/>
            <person name="Kolisko M."/>
            <person name="Husnik F."/>
            <person name="Keeling P."/>
            <person name="Hampl V."/>
        </authorList>
    </citation>
    <scope>NUCLEOTIDE SEQUENCE [LARGE SCALE GENOMIC DNA]</scope>
    <source>
        <strain evidence="2">ST1C</strain>
    </source>
</reference>
<dbReference type="EMBL" id="SNRW01003117">
    <property type="protein sequence ID" value="KAA6390756.1"/>
    <property type="molecule type" value="Genomic_DNA"/>
</dbReference>
<organism evidence="2 3">
    <name type="scientific">Streblomastix strix</name>
    <dbReference type="NCBI Taxonomy" id="222440"/>
    <lineage>
        <taxon>Eukaryota</taxon>
        <taxon>Metamonada</taxon>
        <taxon>Preaxostyla</taxon>
        <taxon>Oxymonadida</taxon>
        <taxon>Streblomastigidae</taxon>
        <taxon>Streblomastix</taxon>
    </lineage>
</organism>
<feature type="region of interest" description="Disordered" evidence="1">
    <location>
        <begin position="1"/>
        <end position="21"/>
    </location>
</feature>
<feature type="compositionally biased region" description="Acidic residues" evidence="1">
    <location>
        <begin position="7"/>
        <end position="21"/>
    </location>
</feature>
<name>A0A5J4W7V8_9EUKA</name>
<evidence type="ECO:0000256" key="1">
    <source>
        <dbReference type="SAM" id="MobiDB-lite"/>
    </source>
</evidence>